<evidence type="ECO:0000313" key="3">
    <source>
        <dbReference type="Proteomes" id="UP001486565"/>
    </source>
</evidence>
<dbReference type="Proteomes" id="UP001486565">
    <property type="component" value="Chromosome"/>
</dbReference>
<reference evidence="2 3" key="1">
    <citation type="submission" date="2023-03" db="EMBL/GenBank/DDBJ databases">
        <title>Novel Species.</title>
        <authorList>
            <person name="Ma S."/>
        </authorList>
    </citation>
    <scope>NUCLEOTIDE SEQUENCE [LARGE SCALE GENOMIC DNA]</scope>
    <source>
        <strain evidence="2 3">LIND6LT2</strain>
    </source>
</reference>
<gene>
    <name evidence="2" type="ORF">QBE51_05680</name>
</gene>
<dbReference type="RefSeq" id="WP_341877976.1">
    <property type="nucleotide sequence ID" value="NZ_CP121687.1"/>
</dbReference>
<feature type="coiled-coil region" evidence="1">
    <location>
        <begin position="383"/>
        <end position="463"/>
    </location>
</feature>
<dbReference type="EMBL" id="CP121687">
    <property type="protein sequence ID" value="WZL71012.1"/>
    <property type="molecule type" value="Genomic_DNA"/>
</dbReference>
<accession>A0ABZ2YAF2</accession>
<keyword evidence="1" id="KW-0175">Coiled coil</keyword>
<keyword evidence="3" id="KW-1185">Reference proteome</keyword>
<dbReference type="Gene3D" id="2.120.10.70">
    <property type="entry name" value="Fucose-specific lectin"/>
    <property type="match status" value="1"/>
</dbReference>
<evidence type="ECO:0000256" key="1">
    <source>
        <dbReference type="SAM" id="Coils"/>
    </source>
</evidence>
<name>A0ABZ2YAF2_9FIRM</name>
<sequence>MTKERENYYIIKQSKGTLWAFFYDHKDGICCTTYTYDAWSNRQIIFKDGTKNFSVYLDNSDQIHIFCQDTSGNILLYRYTSNEWKSEILLYSKTGFLDSLHFDAIIQGEDLFLFYNLKDPNNNRHALVQQVAVKGTHWNTPSLIDYIEPLGHQPFSVYRDSNNHILLFYQKVQDGCQLGYKKYSQNMNTWSNFYPFDENRLSFGDESILLNNQNIQCLYIKKEKHYSTLFYRFKNESKWETPQKLFEKAEISSCSLFMIDDHLWAAWISDGKLYSCYSTDWGQTFSNPSVHFSDRPTQPVKASYQSNFLQEQKRLRANKIYIRPDEQIEFLIIPDVFPIISGKSAPLEDTFIPVTDKVDNYLNEIKMHMNEVYEEIYICKKQLREKEHQIAQLKYTLKTKNQDLSRITYELNKANEAHKKELLSLKEKNKSLEKELQQKNNEIKVLEEKIIAQRKGMNILKQELEVRKAPLIITANEEANSSRQNKTSLLRRIFSFEDEHIN</sequence>
<proteinExistence type="predicted"/>
<organism evidence="2 3">
    <name type="scientific">Defluviitalea saccharophila</name>
    <dbReference type="NCBI Taxonomy" id="879970"/>
    <lineage>
        <taxon>Bacteria</taxon>
        <taxon>Bacillati</taxon>
        <taxon>Bacillota</taxon>
        <taxon>Clostridia</taxon>
        <taxon>Lachnospirales</taxon>
        <taxon>Defluviitaleaceae</taxon>
        <taxon>Defluviitalea</taxon>
    </lineage>
</organism>
<evidence type="ECO:0000313" key="2">
    <source>
        <dbReference type="EMBL" id="WZL71012.1"/>
    </source>
</evidence>
<evidence type="ECO:0008006" key="4">
    <source>
        <dbReference type="Google" id="ProtNLM"/>
    </source>
</evidence>
<protein>
    <recommendedName>
        <fullName evidence="4">Sialidase domain-containing protein</fullName>
    </recommendedName>
</protein>
<dbReference type="SUPFAM" id="SSF89372">
    <property type="entry name" value="Fucose-specific lectin"/>
    <property type="match status" value="1"/>
</dbReference>